<dbReference type="AlphaFoldDB" id="A0AAW0NA16"/>
<dbReference type="GO" id="GO:0005125">
    <property type="term" value="F:cytokine activity"/>
    <property type="evidence" value="ECO:0007669"/>
    <property type="project" value="InterPro"/>
</dbReference>
<dbReference type="InterPro" id="IPR036034">
    <property type="entry name" value="PDZ_sf"/>
</dbReference>
<dbReference type="GO" id="GO:0042609">
    <property type="term" value="F:CD4 receptor binding"/>
    <property type="evidence" value="ECO:0007669"/>
    <property type="project" value="TreeGrafter"/>
</dbReference>
<comment type="caution">
    <text evidence="3">The sequence shown here is derived from an EMBL/GenBank/DDBJ whole genome shotgun (WGS) entry which is preliminary data.</text>
</comment>
<keyword evidence="4" id="KW-1185">Reference proteome</keyword>
<dbReference type="EMBL" id="JBBPFD010000019">
    <property type="protein sequence ID" value="KAK7886812.1"/>
    <property type="molecule type" value="Genomic_DNA"/>
</dbReference>
<proteinExistence type="predicted"/>
<evidence type="ECO:0000313" key="3">
    <source>
        <dbReference type="EMBL" id="KAK7886812.1"/>
    </source>
</evidence>
<dbReference type="Pfam" id="PF00595">
    <property type="entry name" value="PDZ"/>
    <property type="match status" value="1"/>
</dbReference>
<dbReference type="SMART" id="SM00228">
    <property type="entry name" value="PDZ"/>
    <property type="match status" value="1"/>
</dbReference>
<feature type="domain" description="PDZ" evidence="2">
    <location>
        <begin position="659"/>
        <end position="741"/>
    </location>
</feature>
<dbReference type="SUPFAM" id="SSF50156">
    <property type="entry name" value="PDZ domain-like"/>
    <property type="match status" value="1"/>
</dbReference>
<feature type="compositionally biased region" description="Basic and acidic residues" evidence="1">
    <location>
        <begin position="275"/>
        <end position="295"/>
    </location>
</feature>
<protein>
    <recommendedName>
        <fullName evidence="2">PDZ domain-containing protein</fullName>
    </recommendedName>
</protein>
<reference evidence="4" key="1">
    <citation type="submission" date="2024-04" db="EMBL/GenBank/DDBJ databases">
        <title>Salinicola lusitanus LLJ914,a marine bacterium isolated from the Okinawa Trough.</title>
        <authorList>
            <person name="Li J."/>
        </authorList>
    </citation>
    <scope>NUCLEOTIDE SEQUENCE [LARGE SCALE GENOMIC DNA]</scope>
</reference>
<dbReference type="InterPro" id="IPR001478">
    <property type="entry name" value="PDZ"/>
</dbReference>
<dbReference type="Gene3D" id="2.30.42.10">
    <property type="match status" value="1"/>
</dbReference>
<feature type="compositionally biased region" description="Basic and acidic residues" evidence="1">
    <location>
        <begin position="43"/>
        <end position="59"/>
    </location>
</feature>
<feature type="compositionally biased region" description="Basic and acidic residues" evidence="1">
    <location>
        <begin position="88"/>
        <end position="98"/>
    </location>
</feature>
<feature type="compositionally biased region" description="Polar residues" evidence="1">
    <location>
        <begin position="139"/>
        <end position="154"/>
    </location>
</feature>
<dbReference type="GO" id="GO:0050930">
    <property type="term" value="P:induction of positive chemotaxis"/>
    <property type="evidence" value="ECO:0007669"/>
    <property type="project" value="InterPro"/>
</dbReference>
<accession>A0AAW0NA16</accession>
<dbReference type="PANTHER" id="PTHR48484:SF1">
    <property type="entry name" value="DENTIN SIALOPHOSPHOPROTEIN"/>
    <property type="match status" value="1"/>
</dbReference>
<dbReference type="PROSITE" id="PS50106">
    <property type="entry name" value="PDZ"/>
    <property type="match status" value="1"/>
</dbReference>
<sequence>MDVLTNTGRANSTRTGAHFTVRPASSLSYSEAWRPIRTSRYQREADKDIRDDSGAKTETRLNYQPRTCMPKTEPKQQTNSTSNQIRNAGREGRTEWRRYNLPNRSKSLDWRTGDKSPERPQRFSRAVEKGAEGAERVFEQSQGQSLPNRYTSASLGAKGGQSILERIEKLYGSVEFSNAEDYKTTEHYKSSYSGTFPRRFSSGRWQNQDNTSHVDAGTFQRSGFSDIGTRSLDRARSRTTIAAKIRAARAAEEMEKPTQFNTFLTGISEVSSSPGKDEKKEWKMNKSSKKGDSSRRQVQSSMGKRETLNDDVFETQKLKSFDKNSNKTNLSASVKNKISQFEALSQRTQTNSPRRAFSVPEHLSKSYNQVQRSSSAKVIGTYRWSGLKEEKTDTADSKTRRLIQRDEPKLTKDLKDFNEYYNQKTILDLPTTKYQAKITNVFNIDETDFSKSPEKFGDVNANSGFRISTSSSSDNDETPTNTPGTSPLLSPISPPQKTPPSLDISPPLTSNLPDLVSKDNLNGKKPILDLNAWLDGLNPQIKAWQDVGEEDDDSTQKDEDSNYDSDSGESSVTVTSVMSNKSFSVSLFELRHLRLFLCVCAATEELDKLIQDVKSIGDDNLQDYEDVHVVVLHKDIGVGLGFSLAGGVDQTNLLLSAHLCDLEKLDRDLGFSLEGGVGSSLGNKPLSVQKIFQGGPVDKVFPGDEILEVNGVSVVGLRRLEVWNLIRKLPPGPVTVVLQRNLTKHEAEVPEFTHTEEC</sequence>
<dbReference type="GO" id="GO:0030595">
    <property type="term" value="P:leukocyte chemotaxis"/>
    <property type="evidence" value="ECO:0007669"/>
    <property type="project" value="TreeGrafter"/>
</dbReference>
<evidence type="ECO:0000313" key="4">
    <source>
        <dbReference type="Proteomes" id="UP001460270"/>
    </source>
</evidence>
<evidence type="ECO:0000259" key="2">
    <source>
        <dbReference type="PROSITE" id="PS50106"/>
    </source>
</evidence>
<feature type="region of interest" description="Disordered" evidence="1">
    <location>
        <begin position="452"/>
        <end position="517"/>
    </location>
</feature>
<feature type="region of interest" description="Disordered" evidence="1">
    <location>
        <begin position="546"/>
        <end position="571"/>
    </location>
</feature>
<dbReference type="Proteomes" id="UP001460270">
    <property type="component" value="Unassembled WGS sequence"/>
</dbReference>
<name>A0AAW0NA16_9GOBI</name>
<dbReference type="PANTHER" id="PTHR48484">
    <property type="entry name" value="PRO-INTERLEUKIN-16"/>
    <property type="match status" value="1"/>
</dbReference>
<feature type="compositionally biased region" description="Polar residues" evidence="1">
    <location>
        <begin position="460"/>
        <end position="488"/>
    </location>
</feature>
<feature type="region of interest" description="Disordered" evidence="1">
    <location>
        <begin position="260"/>
        <end position="311"/>
    </location>
</feature>
<feature type="region of interest" description="Disordered" evidence="1">
    <location>
        <begin position="129"/>
        <end position="155"/>
    </location>
</feature>
<gene>
    <name evidence="3" type="ORF">WMY93_026433</name>
</gene>
<feature type="compositionally biased region" description="Polar residues" evidence="1">
    <location>
        <begin position="75"/>
        <end position="86"/>
    </location>
</feature>
<dbReference type="InterPro" id="IPR055287">
    <property type="entry name" value="IL-16-like"/>
</dbReference>
<organism evidence="3 4">
    <name type="scientific">Mugilogobius chulae</name>
    <name type="common">yellowstripe goby</name>
    <dbReference type="NCBI Taxonomy" id="88201"/>
    <lineage>
        <taxon>Eukaryota</taxon>
        <taxon>Metazoa</taxon>
        <taxon>Chordata</taxon>
        <taxon>Craniata</taxon>
        <taxon>Vertebrata</taxon>
        <taxon>Euteleostomi</taxon>
        <taxon>Actinopterygii</taxon>
        <taxon>Neopterygii</taxon>
        <taxon>Teleostei</taxon>
        <taxon>Neoteleostei</taxon>
        <taxon>Acanthomorphata</taxon>
        <taxon>Gobiaria</taxon>
        <taxon>Gobiiformes</taxon>
        <taxon>Gobioidei</taxon>
        <taxon>Gobiidae</taxon>
        <taxon>Gobionellinae</taxon>
        <taxon>Mugilogobius</taxon>
    </lineage>
</organism>
<feature type="region of interest" description="Disordered" evidence="1">
    <location>
        <begin position="43"/>
        <end position="100"/>
    </location>
</feature>
<evidence type="ECO:0000256" key="1">
    <source>
        <dbReference type="SAM" id="MobiDB-lite"/>
    </source>
</evidence>
<feature type="compositionally biased region" description="Polar residues" evidence="1">
    <location>
        <begin position="260"/>
        <end position="274"/>
    </location>
</feature>
<feature type="compositionally biased region" description="Basic and acidic residues" evidence="1">
    <location>
        <begin position="129"/>
        <end position="138"/>
    </location>
</feature>